<dbReference type="AlphaFoldDB" id="A0A2M3ZLI7"/>
<accession>A0A2M3ZLI7</accession>
<evidence type="ECO:0000313" key="1">
    <source>
        <dbReference type="EMBL" id="MBW29401.1"/>
    </source>
</evidence>
<name>A0A2M3ZLI7_9DIPT</name>
<reference evidence="1" key="1">
    <citation type="submission" date="2018-01" db="EMBL/GenBank/DDBJ databases">
        <title>An insight into the sialome of Amazonian anophelines.</title>
        <authorList>
            <person name="Ribeiro J.M."/>
            <person name="Scarpassa V."/>
            <person name="Calvo E."/>
        </authorList>
    </citation>
    <scope>NUCLEOTIDE SEQUENCE</scope>
    <source>
        <tissue evidence="1">Salivary glands</tissue>
    </source>
</reference>
<protein>
    <submittedName>
        <fullName evidence="1">Uncharacterized protein</fullName>
    </submittedName>
</protein>
<dbReference type="EMBL" id="GGFM01008650">
    <property type="protein sequence ID" value="MBW29401.1"/>
    <property type="molecule type" value="Transcribed_RNA"/>
</dbReference>
<sequence>MWLASCRKCSPTQSPSAAPAALPLLSLSRSAAVEAANRARSTVRNSQCTSCSSSILKKIVWNSSSDITGCEVVSVARIAFMYCFILLRHSTYSVSLVTMLDTMCRMMVLRFALDILRERPLLLLLLPLLVAVPPAPVAKLSVASFVAGLVSVEIARISMGAEPRSASPSLSIELLRFSLCCVGRIKYSMFT</sequence>
<organism evidence="1">
    <name type="scientific">Anopheles braziliensis</name>
    <dbReference type="NCBI Taxonomy" id="58242"/>
    <lineage>
        <taxon>Eukaryota</taxon>
        <taxon>Metazoa</taxon>
        <taxon>Ecdysozoa</taxon>
        <taxon>Arthropoda</taxon>
        <taxon>Hexapoda</taxon>
        <taxon>Insecta</taxon>
        <taxon>Pterygota</taxon>
        <taxon>Neoptera</taxon>
        <taxon>Endopterygota</taxon>
        <taxon>Diptera</taxon>
        <taxon>Nematocera</taxon>
        <taxon>Culicoidea</taxon>
        <taxon>Culicidae</taxon>
        <taxon>Anophelinae</taxon>
        <taxon>Anopheles</taxon>
    </lineage>
</organism>
<proteinExistence type="predicted"/>